<dbReference type="PANTHER" id="PTHR42988">
    <property type="entry name" value="PHOSPHOHYDROLASE"/>
    <property type="match status" value="1"/>
</dbReference>
<comment type="caution">
    <text evidence="6">The sequence shown here is derived from an EMBL/GenBank/DDBJ whole genome shotgun (WGS) entry which is preliminary data.</text>
</comment>
<protein>
    <recommendedName>
        <fullName evidence="5">Calcineurin-like phosphoesterase domain-containing protein</fullName>
    </recommendedName>
</protein>
<dbReference type="PATRIC" id="fig|396014.3.peg.1101"/>
<accession>Z9JVT1</accession>
<evidence type="ECO:0000256" key="4">
    <source>
        <dbReference type="ARBA" id="ARBA00025742"/>
    </source>
</evidence>
<name>Z9JVT1_9MICO</name>
<feature type="domain" description="Calcineurin-like phosphoesterase" evidence="5">
    <location>
        <begin position="1"/>
        <end position="198"/>
    </location>
</feature>
<dbReference type="PANTHER" id="PTHR42988:SF2">
    <property type="entry name" value="CYCLIC NUCLEOTIDE PHOSPHODIESTERASE CBUA0032-RELATED"/>
    <property type="match status" value="1"/>
</dbReference>
<dbReference type="EMBL" id="JDYK01000004">
    <property type="protein sequence ID" value="EWS81892.1"/>
    <property type="molecule type" value="Genomic_DNA"/>
</dbReference>
<keyword evidence="7" id="KW-1185">Reference proteome</keyword>
<dbReference type="SUPFAM" id="SSF56300">
    <property type="entry name" value="Metallo-dependent phosphatases"/>
    <property type="match status" value="1"/>
</dbReference>
<dbReference type="Gene3D" id="3.60.21.10">
    <property type="match status" value="1"/>
</dbReference>
<dbReference type="InterPro" id="IPR029052">
    <property type="entry name" value="Metallo-depent_PP-like"/>
</dbReference>
<dbReference type="STRING" id="396014.BF93_13750"/>
<gene>
    <name evidence="6" type="ORF">BF93_13750</name>
</gene>
<dbReference type="AlphaFoldDB" id="Z9JVT1"/>
<keyword evidence="2" id="KW-0378">Hydrolase</keyword>
<reference evidence="6 7" key="1">
    <citation type="submission" date="2014-02" db="EMBL/GenBank/DDBJ databases">
        <title>Genome sequence of Brachybacterium phenoliresistens strain W13A50.</title>
        <authorList>
            <person name="Wang X."/>
        </authorList>
    </citation>
    <scope>NUCLEOTIDE SEQUENCE [LARGE SCALE GENOMIC DNA]</scope>
    <source>
        <strain evidence="6 7">W13A50</strain>
    </source>
</reference>
<sequence>MRILHLTDTHLFADPAARHYDRIATADALRAVLENLSGLRGVDLVVHSGDASEDGSVASYRLLHEMLDPFAARLGAKLVVAMGNHDVPAAYAQVAGPGDHAAPYQDRVVTTGDGARAVVLDTSVPGAGYGHLDTVQLDWLRRILAVPARRGTVLVLHHPPLAAATPLLRALDLDGLDELSAAIEGTDVRVILSGHYHHALDGRLGSVPVHVAPGVTNVVDPLGADQHERALALSGASLVEFDGRSAQSAPRITTSVWPNAGDLPADGDPGQRLAPVYDFDEEAVRGIVEAAGRRHV</sequence>
<keyword evidence="1" id="KW-0479">Metal-binding</keyword>
<keyword evidence="3" id="KW-0408">Iron</keyword>
<dbReference type="Proteomes" id="UP000023067">
    <property type="component" value="Unassembled WGS sequence"/>
</dbReference>
<evidence type="ECO:0000259" key="5">
    <source>
        <dbReference type="Pfam" id="PF00149"/>
    </source>
</evidence>
<dbReference type="GO" id="GO:0046872">
    <property type="term" value="F:metal ion binding"/>
    <property type="evidence" value="ECO:0007669"/>
    <property type="project" value="UniProtKB-KW"/>
</dbReference>
<evidence type="ECO:0000256" key="2">
    <source>
        <dbReference type="ARBA" id="ARBA00022801"/>
    </source>
</evidence>
<dbReference type="RefSeq" id="WP_038371221.1">
    <property type="nucleotide sequence ID" value="NZ_BAAAOW010000003.1"/>
</dbReference>
<dbReference type="OrthoDB" id="5241795at2"/>
<proteinExistence type="inferred from homology"/>
<evidence type="ECO:0000313" key="6">
    <source>
        <dbReference type="EMBL" id="EWS81892.1"/>
    </source>
</evidence>
<evidence type="ECO:0000256" key="1">
    <source>
        <dbReference type="ARBA" id="ARBA00022723"/>
    </source>
</evidence>
<dbReference type="InterPro" id="IPR004843">
    <property type="entry name" value="Calcineurin-like_PHP"/>
</dbReference>
<organism evidence="6 7">
    <name type="scientific">Brachybacterium phenoliresistens</name>
    <dbReference type="NCBI Taxonomy" id="396014"/>
    <lineage>
        <taxon>Bacteria</taxon>
        <taxon>Bacillati</taxon>
        <taxon>Actinomycetota</taxon>
        <taxon>Actinomycetes</taxon>
        <taxon>Micrococcales</taxon>
        <taxon>Dermabacteraceae</taxon>
        <taxon>Brachybacterium</taxon>
    </lineage>
</organism>
<dbReference type="InterPro" id="IPR050884">
    <property type="entry name" value="CNP_phosphodiesterase-III"/>
</dbReference>
<dbReference type="GO" id="GO:0016787">
    <property type="term" value="F:hydrolase activity"/>
    <property type="evidence" value="ECO:0007669"/>
    <property type="project" value="UniProtKB-KW"/>
</dbReference>
<evidence type="ECO:0000313" key="7">
    <source>
        <dbReference type="Proteomes" id="UP000023067"/>
    </source>
</evidence>
<dbReference type="Pfam" id="PF00149">
    <property type="entry name" value="Metallophos"/>
    <property type="match status" value="1"/>
</dbReference>
<dbReference type="eggNOG" id="COG1409">
    <property type="taxonomic scope" value="Bacteria"/>
</dbReference>
<comment type="similarity">
    <text evidence="4">Belongs to the cyclic nucleotide phosphodiesterase class-III family.</text>
</comment>
<dbReference type="HOGENOM" id="CLU_070320_1_0_11"/>
<evidence type="ECO:0000256" key="3">
    <source>
        <dbReference type="ARBA" id="ARBA00023004"/>
    </source>
</evidence>